<evidence type="ECO:0000259" key="3">
    <source>
        <dbReference type="PROSITE" id="PS50936"/>
    </source>
</evidence>
<organism evidence="5">
    <name type="scientific">marine metagenome</name>
    <dbReference type="NCBI Taxonomy" id="408172"/>
    <lineage>
        <taxon>unclassified sequences</taxon>
        <taxon>metagenomes</taxon>
        <taxon>ecological metagenomes</taxon>
    </lineage>
</organism>
<dbReference type="EMBL" id="UINC01034640">
    <property type="protein sequence ID" value="SVB25797.1"/>
    <property type="molecule type" value="Genomic_DNA"/>
</dbReference>
<dbReference type="InterPro" id="IPR010914">
    <property type="entry name" value="RsgA_GTPase_dom"/>
</dbReference>
<dbReference type="SUPFAM" id="SSF52540">
    <property type="entry name" value="P-loop containing nucleoside triphosphate hydrolases"/>
    <property type="match status" value="1"/>
</dbReference>
<sequence>MEDSSKNIGKITSAFGKTGIVEPTDGGRLYFLVKSQKLKPVVGDNVHWNKQSDGTIVVTKIMEPNNQLERLNQYGQQQIIASNVTQILLITAPLPKPNFLLIDKFILISELMECDLSIIFNKVDLVEKSDSEFELYQKLGYPVIKISAKEKINLNPLFNLLNQQTTVLVGQSGVGKSTIINLLIPKDKIRTEALSNKNQKGKHTTSTSTMHAVEDKGYLIDTPGIENLNPKILDIKEIETGFREISSLSCECRYRDCIHINEPNCAVNRALSKNEIAAQRYSNYKKLVDGFQ</sequence>
<evidence type="ECO:0000256" key="1">
    <source>
        <dbReference type="ARBA" id="ARBA00022741"/>
    </source>
</evidence>
<dbReference type="AlphaFoldDB" id="A0A382CKE5"/>
<dbReference type="Gene3D" id="3.40.50.300">
    <property type="entry name" value="P-loop containing nucleotide triphosphate hydrolases"/>
    <property type="match status" value="1"/>
</dbReference>
<dbReference type="Gene3D" id="1.10.40.50">
    <property type="entry name" value="Probable gtpase engc, domain 3"/>
    <property type="match status" value="1"/>
</dbReference>
<proteinExistence type="inferred from homology"/>
<evidence type="ECO:0008006" key="6">
    <source>
        <dbReference type="Google" id="ProtNLM"/>
    </source>
</evidence>
<evidence type="ECO:0000313" key="5">
    <source>
        <dbReference type="EMBL" id="SVB25797.1"/>
    </source>
</evidence>
<evidence type="ECO:0000259" key="4">
    <source>
        <dbReference type="PROSITE" id="PS51721"/>
    </source>
</evidence>
<dbReference type="NCBIfam" id="TIGR00157">
    <property type="entry name" value="ribosome small subunit-dependent GTPase A"/>
    <property type="match status" value="1"/>
</dbReference>
<dbReference type="InterPro" id="IPR004881">
    <property type="entry name" value="Ribosome_biogen_GTPase_RsgA"/>
</dbReference>
<dbReference type="InterPro" id="IPR027417">
    <property type="entry name" value="P-loop_NTPase"/>
</dbReference>
<name>A0A382CKE5_9ZZZZ</name>
<dbReference type="Pfam" id="PF03193">
    <property type="entry name" value="RsgA_GTPase"/>
    <property type="match status" value="1"/>
</dbReference>
<dbReference type="PANTHER" id="PTHR32120:SF11">
    <property type="entry name" value="SMALL RIBOSOMAL SUBUNIT BIOGENESIS GTPASE RSGA 1, MITOCHONDRIAL-RELATED"/>
    <property type="match status" value="1"/>
</dbReference>
<dbReference type="PROSITE" id="PS51721">
    <property type="entry name" value="G_CP"/>
    <property type="match status" value="1"/>
</dbReference>
<dbReference type="HAMAP" id="MF_01820">
    <property type="entry name" value="GTPase_RsgA"/>
    <property type="match status" value="1"/>
</dbReference>
<dbReference type="InterPro" id="IPR030378">
    <property type="entry name" value="G_CP_dom"/>
</dbReference>
<feature type="domain" description="CP-type G" evidence="4">
    <location>
        <begin position="65"/>
        <end position="228"/>
    </location>
</feature>
<keyword evidence="2" id="KW-0342">GTP-binding</keyword>
<gene>
    <name evidence="5" type="ORF">METZ01_LOCUS178651</name>
</gene>
<dbReference type="PROSITE" id="PS50936">
    <property type="entry name" value="ENGC_GTPASE"/>
    <property type="match status" value="1"/>
</dbReference>
<reference evidence="5" key="1">
    <citation type="submission" date="2018-05" db="EMBL/GenBank/DDBJ databases">
        <authorList>
            <person name="Lanie J.A."/>
            <person name="Ng W.-L."/>
            <person name="Kazmierczak K.M."/>
            <person name="Andrzejewski T.M."/>
            <person name="Davidsen T.M."/>
            <person name="Wayne K.J."/>
            <person name="Tettelin H."/>
            <person name="Glass J.I."/>
            <person name="Rusch D."/>
            <person name="Podicherti R."/>
            <person name="Tsui H.-C.T."/>
            <person name="Winkler M.E."/>
        </authorList>
    </citation>
    <scope>NUCLEOTIDE SEQUENCE</scope>
</reference>
<keyword evidence="1" id="KW-0547">Nucleotide-binding</keyword>
<accession>A0A382CKE5</accession>
<dbReference type="GO" id="GO:0003924">
    <property type="term" value="F:GTPase activity"/>
    <property type="evidence" value="ECO:0007669"/>
    <property type="project" value="InterPro"/>
</dbReference>
<protein>
    <recommendedName>
        <fullName evidence="6">EngC GTPase domain-containing protein</fullName>
    </recommendedName>
</protein>
<feature type="domain" description="EngC GTPase" evidence="3">
    <location>
        <begin position="82"/>
        <end position="226"/>
    </location>
</feature>
<evidence type="ECO:0000256" key="2">
    <source>
        <dbReference type="ARBA" id="ARBA00023134"/>
    </source>
</evidence>
<dbReference type="PANTHER" id="PTHR32120">
    <property type="entry name" value="SMALL RIBOSOMAL SUBUNIT BIOGENESIS GTPASE RSGA"/>
    <property type="match status" value="1"/>
</dbReference>
<dbReference type="CDD" id="cd01854">
    <property type="entry name" value="YjeQ_EngC"/>
    <property type="match status" value="1"/>
</dbReference>
<dbReference type="GO" id="GO:0005525">
    <property type="term" value="F:GTP binding"/>
    <property type="evidence" value="ECO:0007669"/>
    <property type="project" value="UniProtKB-KW"/>
</dbReference>